<comment type="caution">
    <text evidence="2">The sequence shown here is derived from an EMBL/GenBank/DDBJ whole genome shotgun (WGS) entry which is preliminary data.</text>
</comment>
<dbReference type="Proteomes" id="UP000094065">
    <property type="component" value="Unassembled WGS sequence"/>
</dbReference>
<organism evidence="2 3">
    <name type="scientific">Cryptococcus amylolentus CBS 6039</name>
    <dbReference type="NCBI Taxonomy" id="1295533"/>
    <lineage>
        <taxon>Eukaryota</taxon>
        <taxon>Fungi</taxon>
        <taxon>Dikarya</taxon>
        <taxon>Basidiomycota</taxon>
        <taxon>Agaricomycotina</taxon>
        <taxon>Tremellomycetes</taxon>
        <taxon>Tremellales</taxon>
        <taxon>Cryptococcaceae</taxon>
        <taxon>Cryptococcus</taxon>
    </lineage>
</organism>
<accession>A0A1E3HDU1</accession>
<proteinExistence type="predicted"/>
<evidence type="ECO:0000313" key="3">
    <source>
        <dbReference type="Proteomes" id="UP000094065"/>
    </source>
</evidence>
<dbReference type="RefSeq" id="XP_018990293.1">
    <property type="nucleotide sequence ID" value="XM_019141486.1"/>
</dbReference>
<dbReference type="EMBL" id="AWGJ01000011">
    <property type="protein sequence ID" value="ODN74512.1"/>
    <property type="molecule type" value="Genomic_DNA"/>
</dbReference>
<dbReference type="OrthoDB" id="2563476at2759"/>
<gene>
    <name evidence="2" type="ORF">L202_06888</name>
</gene>
<evidence type="ECO:0000313" key="2">
    <source>
        <dbReference type="EMBL" id="ODN74512.1"/>
    </source>
</evidence>
<sequence>MTYNLYGYPSPNASPYGYGYAYPPPPPTMNPWHDNPQGSVRDWVELDTNSDNIRPNHISKVEQWTKHPDWLKVIMSVLKSRLGCEWPQNYKAIMYLEKVPEAELAGVHDELKKIVNAGDSLRGHEHFKEQAKALYEKAKVQKKKADEAAERKKYEEMMKKFGGMPYSGWAGWAGAPPVPGAYPGGPQQYMAVYQRPSPYGYYPYPP</sequence>
<keyword evidence="3" id="KW-1185">Reference proteome</keyword>
<protein>
    <submittedName>
        <fullName evidence="2">Uncharacterized protein</fullName>
    </submittedName>
</protein>
<dbReference type="AlphaFoldDB" id="A0A1E3HDU1"/>
<keyword evidence="1" id="KW-0175">Coiled coil</keyword>
<reference evidence="2 3" key="1">
    <citation type="submission" date="2016-06" db="EMBL/GenBank/DDBJ databases">
        <title>Evolution of pathogenesis and genome organization in the Tremellales.</title>
        <authorList>
            <person name="Cuomo C."/>
            <person name="Litvintseva A."/>
            <person name="Heitman J."/>
            <person name="Chen Y."/>
            <person name="Sun S."/>
            <person name="Springer D."/>
            <person name="Dromer F."/>
            <person name="Young S."/>
            <person name="Zeng Q."/>
            <person name="Chapman S."/>
            <person name="Gujja S."/>
            <person name="Saif S."/>
            <person name="Birren B."/>
        </authorList>
    </citation>
    <scope>NUCLEOTIDE SEQUENCE [LARGE SCALE GENOMIC DNA]</scope>
    <source>
        <strain evidence="2 3">CBS 6039</strain>
    </source>
</reference>
<name>A0A1E3HDU1_9TREE</name>
<evidence type="ECO:0000256" key="1">
    <source>
        <dbReference type="SAM" id="Coils"/>
    </source>
</evidence>
<dbReference type="GeneID" id="30158197"/>
<feature type="coiled-coil region" evidence="1">
    <location>
        <begin position="128"/>
        <end position="157"/>
    </location>
</feature>